<dbReference type="Gene3D" id="1.10.510.10">
    <property type="entry name" value="Transferase(Phosphotransferase) domain 1"/>
    <property type="match status" value="1"/>
</dbReference>
<keyword evidence="2" id="KW-1185">Reference proteome</keyword>
<dbReference type="EMBL" id="VEPZ02000799">
    <property type="protein sequence ID" value="KAE8718934.1"/>
    <property type="molecule type" value="Genomic_DNA"/>
</dbReference>
<gene>
    <name evidence="1" type="ORF">F3Y22_tig00109987pilonHSYRG00255</name>
</gene>
<sequence>MPGDLIVLLGVLHQVNDPTKPVSVKGTRKLSNHSIADMEAAMKEFENNAEILEISKVCKAEKVEFRVEVTSGTSPALVAMQSAQNMKPTWIILDRKMKKNKKIFMEKLSCGVSRMKKNNGIKLLRGPTTKFCATYDDMMPGLLDEDDLFSIELFPTGGSDGNEVSENQRLVDTSISSNTSYRWIHRRTIYHDAVSNVLSEKGFIGYLFTGMSAMAHLINIYQLGDFEVAGQCWKQNKIQTSKNLPPECVENGTLSTQIDARTLIKQRRYLQLVDPRIGDSIDIFQLYRMARLAAKCISKNPKKRFTMDKVVSTLEYITGSKASSLDEE</sequence>
<protein>
    <submittedName>
        <fullName evidence="1">Uncharacterized protein</fullName>
    </submittedName>
</protein>
<dbReference type="AlphaFoldDB" id="A0A6A3BQT2"/>
<name>A0A6A3BQT2_HIBSY</name>
<evidence type="ECO:0000313" key="1">
    <source>
        <dbReference type="EMBL" id="KAE8718934.1"/>
    </source>
</evidence>
<comment type="caution">
    <text evidence="1">The sequence shown here is derived from an EMBL/GenBank/DDBJ whole genome shotgun (WGS) entry which is preliminary data.</text>
</comment>
<evidence type="ECO:0000313" key="2">
    <source>
        <dbReference type="Proteomes" id="UP000436088"/>
    </source>
</evidence>
<organism evidence="1 2">
    <name type="scientific">Hibiscus syriacus</name>
    <name type="common">Rose of Sharon</name>
    <dbReference type="NCBI Taxonomy" id="106335"/>
    <lineage>
        <taxon>Eukaryota</taxon>
        <taxon>Viridiplantae</taxon>
        <taxon>Streptophyta</taxon>
        <taxon>Embryophyta</taxon>
        <taxon>Tracheophyta</taxon>
        <taxon>Spermatophyta</taxon>
        <taxon>Magnoliopsida</taxon>
        <taxon>eudicotyledons</taxon>
        <taxon>Gunneridae</taxon>
        <taxon>Pentapetalae</taxon>
        <taxon>rosids</taxon>
        <taxon>malvids</taxon>
        <taxon>Malvales</taxon>
        <taxon>Malvaceae</taxon>
        <taxon>Malvoideae</taxon>
        <taxon>Hibiscus</taxon>
    </lineage>
</organism>
<dbReference type="InterPro" id="IPR011009">
    <property type="entry name" value="Kinase-like_dom_sf"/>
</dbReference>
<reference evidence="1" key="1">
    <citation type="submission" date="2019-09" db="EMBL/GenBank/DDBJ databases">
        <title>Draft genome information of white flower Hibiscus syriacus.</title>
        <authorList>
            <person name="Kim Y.-M."/>
        </authorList>
    </citation>
    <scope>NUCLEOTIDE SEQUENCE [LARGE SCALE GENOMIC DNA]</scope>
    <source>
        <strain evidence="1">YM2019G1</strain>
    </source>
</reference>
<dbReference type="SUPFAM" id="SSF56112">
    <property type="entry name" value="Protein kinase-like (PK-like)"/>
    <property type="match status" value="1"/>
</dbReference>
<accession>A0A6A3BQT2</accession>
<dbReference type="Proteomes" id="UP000436088">
    <property type="component" value="Unassembled WGS sequence"/>
</dbReference>
<proteinExistence type="predicted"/>